<evidence type="ECO:0000313" key="2">
    <source>
        <dbReference type="Proteomes" id="UP000789342"/>
    </source>
</evidence>
<dbReference type="AlphaFoldDB" id="A0A9N9IBM5"/>
<name>A0A9N9IBM5_9GLOM</name>
<proteinExistence type="predicted"/>
<accession>A0A9N9IBM5</accession>
<evidence type="ECO:0000313" key="1">
    <source>
        <dbReference type="EMBL" id="CAG8728216.1"/>
    </source>
</evidence>
<dbReference type="EMBL" id="CAJVPV010025145">
    <property type="protein sequence ID" value="CAG8728216.1"/>
    <property type="molecule type" value="Genomic_DNA"/>
</dbReference>
<keyword evidence="2" id="KW-1185">Reference proteome</keyword>
<reference evidence="1" key="1">
    <citation type="submission" date="2021-06" db="EMBL/GenBank/DDBJ databases">
        <authorList>
            <person name="Kallberg Y."/>
            <person name="Tangrot J."/>
            <person name="Rosling A."/>
        </authorList>
    </citation>
    <scope>NUCLEOTIDE SEQUENCE</scope>
    <source>
        <strain evidence="1">CL551</strain>
    </source>
</reference>
<organism evidence="1 2">
    <name type="scientific">Acaulospora morrowiae</name>
    <dbReference type="NCBI Taxonomy" id="94023"/>
    <lineage>
        <taxon>Eukaryota</taxon>
        <taxon>Fungi</taxon>
        <taxon>Fungi incertae sedis</taxon>
        <taxon>Mucoromycota</taxon>
        <taxon>Glomeromycotina</taxon>
        <taxon>Glomeromycetes</taxon>
        <taxon>Diversisporales</taxon>
        <taxon>Acaulosporaceae</taxon>
        <taxon>Acaulospora</taxon>
    </lineage>
</organism>
<dbReference type="Proteomes" id="UP000789342">
    <property type="component" value="Unassembled WGS sequence"/>
</dbReference>
<comment type="caution">
    <text evidence="1">The sequence shown here is derived from an EMBL/GenBank/DDBJ whole genome shotgun (WGS) entry which is preliminary data.</text>
</comment>
<sequence length="191" mass="22697">MYAFGDCKNQHSIRCQQCDKLFHLFEQIETLLPSEHSQKLIEYKEKLCFFLAHQARKVYLNTQFQAEILNLDEKDALILADYKMKILEKKMTRRLRFRHLTIDNRGHYHSSEVMAVVSNWYQWYTIEVKDWYFFEAGEAKLLVDSYYATILYAIARYVRVGHDLDSGEKIQEAIQDLGELGLHILSLFTIM</sequence>
<dbReference type="OrthoDB" id="2417322at2759"/>
<protein>
    <submittedName>
        <fullName evidence="1">1124_t:CDS:1</fullName>
    </submittedName>
</protein>
<gene>
    <name evidence="1" type="ORF">AMORRO_LOCUS13814</name>
</gene>